<comment type="caution">
    <text evidence="2">The sequence shown here is derived from an EMBL/GenBank/DDBJ whole genome shotgun (WGS) entry which is preliminary data.</text>
</comment>
<proteinExistence type="predicted"/>
<accession>A0A0R2T2V0</accession>
<dbReference type="Proteomes" id="UP000051242">
    <property type="component" value="Unassembled WGS sequence"/>
</dbReference>
<evidence type="ECO:0000256" key="1">
    <source>
        <dbReference type="SAM" id="SignalP"/>
    </source>
</evidence>
<evidence type="ECO:0000313" key="2">
    <source>
        <dbReference type="EMBL" id="KRO78986.1"/>
    </source>
</evidence>
<organism evidence="2 3">
    <name type="scientific">OM182 bacterium BACL3 MAG-120619-bin3</name>
    <dbReference type="NCBI Taxonomy" id="1655593"/>
    <lineage>
        <taxon>Bacteria</taxon>
        <taxon>Pseudomonadati</taxon>
        <taxon>Pseudomonadota</taxon>
        <taxon>Gammaproteobacteria</taxon>
        <taxon>OMG group</taxon>
        <taxon>OM182 clade</taxon>
    </lineage>
</organism>
<sequence length="644" mass="72010">MRTLFLLLMFTFAQSANAQNRIGTSPSDDYHLPNTIGIYSEIENTISTCASFVSDGVYTSFSGNFSLGLTFRLDSVNPPLISYIESSAVNNSNSSTESGEAIECSGIYDIQSNTYRDVVEVASIPYQLTMQLRDPETLQFEVVNNFPIRKSKTQKDIALVLVGYGGDTYYPTTESFSGVAEKSIDYLSKLSFGEVSTYELFDGGIVEESGVYFSSLQDIRSINSFLASPESFSAEEISVLESLKQWLITSEKGAKYGWGETELGALHLDAWVWDRVLAYGYHPFGISSGPFFERYRTLPATLEPNDFRSIGFILSTPGTVTWWGGLMSPCSSRWSNGNFFYVLDKDGNELEDPRINCFYADASDSGFISELSDDEKFESSTSTIVHEFIHTLGHYGHDTDITGGFDFNYGVMSYGAADQYPAWNRIFMHDWLPETAITEDPTEIVDLKNATDPNLKYLLKLGPESDYECFEESQFGRKKRLCHTYQELYDGSWIQYKAGPSNNPMGVVFEPLNDPKDKIPPKAISTGDIYVRVERTGSSDVLKIEFDDLMSFGTGLVTLMQIDGYSSLGYNTSRSPSTSTSALKLEGNTMVLQVHPGPDDYVESKYRTFRLIEGREYELTISPGTFTDRAGNSIEQARFRFSVQ</sequence>
<evidence type="ECO:0008006" key="4">
    <source>
        <dbReference type="Google" id="ProtNLM"/>
    </source>
</evidence>
<dbReference type="AlphaFoldDB" id="A0A0R2T2V0"/>
<feature type="signal peptide" evidence="1">
    <location>
        <begin position="1"/>
        <end position="18"/>
    </location>
</feature>
<reference evidence="2 3" key="1">
    <citation type="submission" date="2015-10" db="EMBL/GenBank/DDBJ databases">
        <title>Metagenome-Assembled Genomes uncover a global brackish microbiome.</title>
        <authorList>
            <person name="Hugerth L.W."/>
            <person name="Larsson J."/>
            <person name="Alneberg J."/>
            <person name="Lindh M.V."/>
            <person name="Legrand C."/>
            <person name="Pinhassi J."/>
            <person name="Andersson A.F."/>
        </authorList>
    </citation>
    <scope>NUCLEOTIDE SEQUENCE [LARGE SCALE GENOMIC DNA]</scope>
    <source>
        <strain evidence="2">BACL22 MAG-120619-bin3</strain>
    </source>
</reference>
<name>A0A0R2T2V0_9GAMM</name>
<gene>
    <name evidence="2" type="ORF">ABR85_03065</name>
</gene>
<evidence type="ECO:0000313" key="3">
    <source>
        <dbReference type="Proteomes" id="UP000051242"/>
    </source>
</evidence>
<feature type="chain" id="PRO_5006424284" description="SbsA Ig-like domain-containing protein" evidence="1">
    <location>
        <begin position="19"/>
        <end position="644"/>
    </location>
</feature>
<keyword evidence="1" id="KW-0732">Signal</keyword>
<protein>
    <recommendedName>
        <fullName evidence="4">SbsA Ig-like domain-containing protein</fullName>
    </recommendedName>
</protein>
<dbReference type="EMBL" id="LICD01000240">
    <property type="protein sequence ID" value="KRO78986.1"/>
    <property type="molecule type" value="Genomic_DNA"/>
</dbReference>